<evidence type="ECO:0000313" key="1">
    <source>
        <dbReference type="EMBL" id="KAI7729873.1"/>
    </source>
</evidence>
<name>A0AAD5BUE8_AMBAR</name>
<gene>
    <name evidence="1" type="ORF">M8C21_023782</name>
</gene>
<keyword evidence="2" id="KW-1185">Reference proteome</keyword>
<protein>
    <submittedName>
        <fullName evidence="1">Uncharacterized protein</fullName>
    </submittedName>
</protein>
<proteinExistence type="predicted"/>
<reference evidence="1" key="1">
    <citation type="submission" date="2022-06" db="EMBL/GenBank/DDBJ databases">
        <title>Uncovering the hologenomic basis of an extraordinary plant invasion.</title>
        <authorList>
            <person name="Bieker V.C."/>
            <person name="Martin M.D."/>
            <person name="Gilbert T."/>
            <person name="Hodgins K."/>
            <person name="Battlay P."/>
            <person name="Petersen B."/>
            <person name="Wilson J."/>
        </authorList>
    </citation>
    <scope>NUCLEOTIDE SEQUENCE</scope>
    <source>
        <strain evidence="1">AA19_3_7</strain>
        <tissue evidence="1">Leaf</tissue>
    </source>
</reference>
<dbReference type="Proteomes" id="UP001206925">
    <property type="component" value="Unassembled WGS sequence"/>
</dbReference>
<organism evidence="1 2">
    <name type="scientific">Ambrosia artemisiifolia</name>
    <name type="common">Common ragweed</name>
    <dbReference type="NCBI Taxonomy" id="4212"/>
    <lineage>
        <taxon>Eukaryota</taxon>
        <taxon>Viridiplantae</taxon>
        <taxon>Streptophyta</taxon>
        <taxon>Embryophyta</taxon>
        <taxon>Tracheophyta</taxon>
        <taxon>Spermatophyta</taxon>
        <taxon>Magnoliopsida</taxon>
        <taxon>eudicotyledons</taxon>
        <taxon>Gunneridae</taxon>
        <taxon>Pentapetalae</taxon>
        <taxon>asterids</taxon>
        <taxon>campanulids</taxon>
        <taxon>Asterales</taxon>
        <taxon>Asteraceae</taxon>
        <taxon>Asteroideae</taxon>
        <taxon>Heliantheae alliance</taxon>
        <taxon>Heliantheae</taxon>
        <taxon>Ambrosia</taxon>
    </lineage>
</organism>
<sequence length="34" mass="4086">MKKMQYAMLDKDRDLSERPLISVWLNGFDMQPVE</sequence>
<comment type="caution">
    <text evidence="1">The sequence shown here is derived from an EMBL/GenBank/DDBJ whole genome shotgun (WGS) entry which is preliminary data.</text>
</comment>
<accession>A0AAD5BUE8</accession>
<evidence type="ECO:0000313" key="2">
    <source>
        <dbReference type="Proteomes" id="UP001206925"/>
    </source>
</evidence>
<dbReference type="AlphaFoldDB" id="A0AAD5BUE8"/>
<dbReference type="EMBL" id="JAMZMK010010898">
    <property type="protein sequence ID" value="KAI7729873.1"/>
    <property type="molecule type" value="Genomic_DNA"/>
</dbReference>